<dbReference type="Proteomes" id="UP000823775">
    <property type="component" value="Unassembled WGS sequence"/>
</dbReference>
<name>A0ABS8WQL8_DATST</name>
<accession>A0ABS8WQL8</accession>
<protein>
    <submittedName>
        <fullName evidence="1">Uncharacterized protein</fullName>
    </submittedName>
</protein>
<reference evidence="1 2" key="1">
    <citation type="journal article" date="2021" name="BMC Genomics">
        <title>Datura genome reveals duplications of psychoactive alkaloid biosynthetic genes and high mutation rate following tissue culture.</title>
        <authorList>
            <person name="Rajewski A."/>
            <person name="Carter-House D."/>
            <person name="Stajich J."/>
            <person name="Litt A."/>
        </authorList>
    </citation>
    <scope>NUCLEOTIDE SEQUENCE [LARGE SCALE GENOMIC DNA]</scope>
    <source>
        <strain evidence="1">AR-01</strain>
    </source>
</reference>
<evidence type="ECO:0000313" key="2">
    <source>
        <dbReference type="Proteomes" id="UP000823775"/>
    </source>
</evidence>
<sequence length="186" mass="20780">MRTQLVIKGMIAGKERSLGNETEENVEIPSSEEIRQMEIRGELTHHKEDLRWIIEGMREMYVTGLEIITRGNVKRSIFEEVGICSSDLTKLSNIKELFDHYPLGWMKGSTPREVPILMGKGASTVADASATKVDTPTTLSTALVSAVPLATRPPIQALNVVFTQDYLSALNKLLEWNEKQINLLAQ</sequence>
<keyword evidence="2" id="KW-1185">Reference proteome</keyword>
<dbReference type="EMBL" id="JACEIK010008914">
    <property type="protein sequence ID" value="MCE3051768.1"/>
    <property type="molecule type" value="Genomic_DNA"/>
</dbReference>
<gene>
    <name evidence="1" type="ORF">HAX54_050762</name>
</gene>
<comment type="caution">
    <text evidence="1">The sequence shown here is derived from an EMBL/GenBank/DDBJ whole genome shotgun (WGS) entry which is preliminary data.</text>
</comment>
<evidence type="ECO:0000313" key="1">
    <source>
        <dbReference type="EMBL" id="MCE3051768.1"/>
    </source>
</evidence>
<proteinExistence type="predicted"/>
<organism evidence="1 2">
    <name type="scientific">Datura stramonium</name>
    <name type="common">Jimsonweed</name>
    <name type="synonym">Common thornapple</name>
    <dbReference type="NCBI Taxonomy" id="4076"/>
    <lineage>
        <taxon>Eukaryota</taxon>
        <taxon>Viridiplantae</taxon>
        <taxon>Streptophyta</taxon>
        <taxon>Embryophyta</taxon>
        <taxon>Tracheophyta</taxon>
        <taxon>Spermatophyta</taxon>
        <taxon>Magnoliopsida</taxon>
        <taxon>eudicotyledons</taxon>
        <taxon>Gunneridae</taxon>
        <taxon>Pentapetalae</taxon>
        <taxon>asterids</taxon>
        <taxon>lamiids</taxon>
        <taxon>Solanales</taxon>
        <taxon>Solanaceae</taxon>
        <taxon>Solanoideae</taxon>
        <taxon>Datureae</taxon>
        <taxon>Datura</taxon>
    </lineage>
</organism>